<feature type="signal peptide" evidence="1">
    <location>
        <begin position="1"/>
        <end position="21"/>
    </location>
</feature>
<dbReference type="Proteomes" id="UP001501600">
    <property type="component" value="Unassembled WGS sequence"/>
</dbReference>
<dbReference type="InterPro" id="IPR011250">
    <property type="entry name" value="OMP/PagP_B-barrel"/>
</dbReference>
<dbReference type="NCBIfam" id="NF008202">
    <property type="entry name" value="PRK10959.1"/>
    <property type="match status" value="1"/>
</dbReference>
<organism evidence="2 3">
    <name type="scientific">Ferrimonas gelatinilytica</name>
    <dbReference type="NCBI Taxonomy" id="1255257"/>
    <lineage>
        <taxon>Bacteria</taxon>
        <taxon>Pseudomonadati</taxon>
        <taxon>Pseudomonadota</taxon>
        <taxon>Gammaproteobacteria</taxon>
        <taxon>Alteromonadales</taxon>
        <taxon>Ferrimonadaceae</taxon>
        <taxon>Ferrimonas</taxon>
    </lineage>
</organism>
<protein>
    <submittedName>
        <fullName evidence="2">Outer membrane protein OmpW</fullName>
    </submittedName>
</protein>
<dbReference type="EMBL" id="BAABLF010000022">
    <property type="protein sequence ID" value="GAA5193252.1"/>
    <property type="molecule type" value="Genomic_DNA"/>
</dbReference>
<keyword evidence="1" id="KW-0732">Signal</keyword>
<dbReference type="PANTHER" id="PTHR36920:SF1">
    <property type="entry name" value="OUTER MEMBRANE PROTEIN W"/>
    <property type="match status" value="1"/>
</dbReference>
<dbReference type="InterPro" id="IPR005618">
    <property type="entry name" value="OMPW"/>
</dbReference>
<proteinExistence type="predicted"/>
<evidence type="ECO:0000313" key="2">
    <source>
        <dbReference type="EMBL" id="GAA5193252.1"/>
    </source>
</evidence>
<name>A0ABP9SBX0_9GAMM</name>
<comment type="caution">
    <text evidence="2">The sequence shown here is derived from an EMBL/GenBank/DDBJ whole genome shotgun (WGS) entry which is preliminary data.</text>
</comment>
<dbReference type="Gene3D" id="2.40.160.20">
    <property type="match status" value="1"/>
</dbReference>
<dbReference type="SUPFAM" id="SSF56925">
    <property type="entry name" value="OMPA-like"/>
    <property type="match status" value="1"/>
</dbReference>
<feature type="chain" id="PRO_5045235621" evidence="1">
    <location>
        <begin position="22"/>
        <end position="210"/>
    </location>
</feature>
<evidence type="ECO:0000313" key="3">
    <source>
        <dbReference type="Proteomes" id="UP001501600"/>
    </source>
</evidence>
<keyword evidence="3" id="KW-1185">Reference proteome</keyword>
<dbReference type="PANTHER" id="PTHR36920">
    <property type="match status" value="1"/>
</dbReference>
<sequence>MKLRLLSAAVLATLTALPVAAHQAGDLMLRFGAANVSPNAGSQDVAGLGEFDIDSNTQLGLNLTYMATDHVGIELLAATPFSHKVSLPSLGNIAEVQHLPPTLMAQYYFGDAGSKVRPYLGVGVNATLFFEEKFTNDLDGALTDLSADTSWGVAGQVGVDYLFSERWLFNASVWYLDIDTDVNFKLGGEAVTIATEVDPWVYMVSFGYRF</sequence>
<dbReference type="RefSeq" id="WP_345317314.1">
    <property type="nucleotide sequence ID" value="NZ_BAABLF010000022.1"/>
</dbReference>
<gene>
    <name evidence="2" type="primary">ompW</name>
    <name evidence="2" type="ORF">GCM10025772_23860</name>
</gene>
<evidence type="ECO:0000256" key="1">
    <source>
        <dbReference type="SAM" id="SignalP"/>
    </source>
</evidence>
<accession>A0ABP9SBX0</accession>
<reference evidence="3" key="1">
    <citation type="journal article" date="2019" name="Int. J. Syst. Evol. Microbiol.">
        <title>The Global Catalogue of Microorganisms (GCM) 10K type strain sequencing project: providing services to taxonomists for standard genome sequencing and annotation.</title>
        <authorList>
            <consortium name="The Broad Institute Genomics Platform"/>
            <consortium name="The Broad Institute Genome Sequencing Center for Infectious Disease"/>
            <person name="Wu L."/>
            <person name="Ma J."/>
        </authorList>
    </citation>
    <scope>NUCLEOTIDE SEQUENCE [LARGE SCALE GENOMIC DNA]</scope>
    <source>
        <strain evidence="3">JCM 18720</strain>
    </source>
</reference>
<dbReference type="Pfam" id="PF03922">
    <property type="entry name" value="OmpW"/>
    <property type="match status" value="1"/>
</dbReference>